<dbReference type="EMBL" id="MG807320">
    <property type="protein sequence ID" value="AVL95002.1"/>
    <property type="molecule type" value="Genomic_DNA"/>
</dbReference>
<gene>
    <name evidence="1" type="ORF">mc_616</name>
</gene>
<name>A0A2P1EMC4_9VIRU</name>
<sequence length="168" mass="19429">MTTLNIDVELTDQSKEILNEIFKDEESKLAIIKDTVKFVTQIISKDKLEKYTNEIKRIIEIEKGNGSEIVESVEILISIRKIIEDLYNYLESIKKSLLDKSSRNFIKNNIDLIQQVVIILAIQGLDETNIINKDTLVNILSFVKTVNNISINMKIRNFFLTCCFKNIE</sequence>
<organism evidence="1 2">
    <name type="scientific">Moumouvirus australiensis</name>
    <dbReference type="NCBI Taxonomy" id="2109587"/>
    <lineage>
        <taxon>Viruses</taxon>
        <taxon>Varidnaviria</taxon>
        <taxon>Bamfordvirae</taxon>
        <taxon>Nucleocytoviricota</taxon>
        <taxon>Megaviricetes</taxon>
        <taxon>Imitervirales</taxon>
        <taxon>Mimiviridae</taxon>
        <taxon>Megamimivirinae</taxon>
        <taxon>Moumouvirus</taxon>
        <taxon>Moumouvirus australiense</taxon>
    </lineage>
</organism>
<protein>
    <submittedName>
        <fullName evidence="1">Uncharacterized protein</fullName>
    </submittedName>
</protein>
<evidence type="ECO:0000313" key="1">
    <source>
        <dbReference type="EMBL" id="AVL95002.1"/>
    </source>
</evidence>
<evidence type="ECO:0000313" key="2">
    <source>
        <dbReference type="Proteomes" id="UP000289600"/>
    </source>
</evidence>
<keyword evidence="2" id="KW-1185">Reference proteome</keyword>
<proteinExistence type="predicted"/>
<dbReference type="Proteomes" id="UP000289600">
    <property type="component" value="Segment"/>
</dbReference>
<accession>A0A2P1EMC4</accession>
<reference evidence="2" key="1">
    <citation type="submission" date="2018-01" db="EMBL/GenBank/DDBJ databases">
        <title>Testimony of 'menage a trois' revealed by the proteome of Megavirus virophage.</title>
        <authorList>
            <person name="Jeudy S."/>
            <person name="Bertaux L."/>
            <person name="Alempic J.-M."/>
            <person name="Lartigue A."/>
            <person name="Legendre M."/>
            <person name="Philippe N."/>
            <person name="Beucher L."/>
            <person name="Biondi E."/>
            <person name="Juul S."/>
            <person name="Turner D."/>
            <person name="Coute Y."/>
            <person name="Claverie J.-M."/>
            <person name="Abergel C."/>
        </authorList>
    </citation>
    <scope>NUCLEOTIDE SEQUENCE [LARGE SCALE GENOMIC DNA]</scope>
</reference>